<protein>
    <recommendedName>
        <fullName evidence="2">histone acetyltransferase</fullName>
        <ecNumber evidence="2">2.3.1.48</ecNumber>
    </recommendedName>
</protein>
<evidence type="ECO:0000259" key="17">
    <source>
        <dbReference type="PROSITE" id="PS50134"/>
    </source>
</evidence>
<feature type="domain" description="C3H1-type" evidence="16">
    <location>
        <begin position="150"/>
        <end position="182"/>
    </location>
</feature>
<dbReference type="Pfam" id="PF02172">
    <property type="entry name" value="KIX"/>
    <property type="match status" value="1"/>
</dbReference>
<proteinExistence type="predicted"/>
<dbReference type="GeneID" id="103315501"/>
<evidence type="ECO:0000256" key="6">
    <source>
        <dbReference type="ARBA" id="ARBA00022833"/>
    </source>
</evidence>
<comment type="catalytic activity">
    <reaction evidence="11">
        <text>L-lysyl-[protein] + acetyl-CoA = N(6)-acetyl-L-lysyl-[protein] + CoA + H(+)</text>
        <dbReference type="Rhea" id="RHEA:45948"/>
        <dbReference type="Rhea" id="RHEA-COMP:9752"/>
        <dbReference type="Rhea" id="RHEA-COMP:10731"/>
        <dbReference type="ChEBI" id="CHEBI:15378"/>
        <dbReference type="ChEBI" id="CHEBI:29969"/>
        <dbReference type="ChEBI" id="CHEBI:57287"/>
        <dbReference type="ChEBI" id="CHEBI:57288"/>
        <dbReference type="ChEBI" id="CHEBI:61930"/>
        <dbReference type="EC" id="2.3.1.48"/>
    </reaction>
</comment>
<dbReference type="Proteomes" id="UP000002358">
    <property type="component" value="Chromosome 1"/>
</dbReference>
<dbReference type="InterPro" id="IPR036529">
    <property type="entry name" value="KIX_dom_sf"/>
</dbReference>
<dbReference type="GO" id="GO:0003713">
    <property type="term" value="F:transcription coactivator activity"/>
    <property type="evidence" value="ECO:0007669"/>
    <property type="project" value="TreeGrafter"/>
</dbReference>
<accession>A0A7M7H7I5</accession>
<keyword evidence="20" id="KW-1185">Reference proteome</keyword>
<feature type="zinc finger region" description="TAZ-type" evidence="12">
    <location>
        <begin position="118"/>
        <end position="204"/>
    </location>
</feature>
<evidence type="ECO:0000256" key="5">
    <source>
        <dbReference type="ARBA" id="ARBA00022771"/>
    </source>
</evidence>
<dbReference type="SUPFAM" id="SSF47040">
    <property type="entry name" value="Kix domain of CBP (creb binding protein)"/>
    <property type="match status" value="1"/>
</dbReference>
<keyword evidence="4 13" id="KW-0479">Metal-binding</keyword>
<evidence type="ECO:0000256" key="13">
    <source>
        <dbReference type="PROSITE-ProRule" id="PRU00723"/>
    </source>
</evidence>
<sequence length="343" mass="39273">MSSTNNELTSALRASPMEEDRPDATTELHRVYGNNQLPKVSVVLKPRLHPKSIEELYRLPPPIDQPAQSQSNASSELPNPKKRKLDQDSAGAINSVQPLMNSGQVPAEPASASVVANLLFKRNLIQQQLRLSLHANECRRRDAEDPQRGKCEQPKCTAMKTILNHIGNCQEGNACKFLHCSSTQKILRHWKHCTLKQCVVCKPLRQVGSHNLLLQHISEAAGSNWPIPMTLRTLIRMKLIEAILPNSISLQAFLDPKINEIIEFSNIVESRVYEAANSKERYARLLAGKIDKIRREVEQKREARRRREMRAVVEQRQREIQLLAYRHHQHRLHSRRCYRTRGS</sequence>
<evidence type="ECO:0000256" key="10">
    <source>
        <dbReference type="ARBA" id="ARBA00023242"/>
    </source>
</evidence>
<evidence type="ECO:0000256" key="3">
    <source>
        <dbReference type="ARBA" id="ARBA00022679"/>
    </source>
</evidence>
<dbReference type="SMART" id="SM00551">
    <property type="entry name" value="ZnF_TAZ"/>
    <property type="match status" value="1"/>
</dbReference>
<keyword evidence="7" id="KW-0156">Chromatin regulator</keyword>
<evidence type="ECO:0000313" key="20">
    <source>
        <dbReference type="Proteomes" id="UP000002358"/>
    </source>
</evidence>
<dbReference type="AlphaFoldDB" id="A0A7M7H7I5"/>
<evidence type="ECO:0000256" key="15">
    <source>
        <dbReference type="SAM" id="MobiDB-lite"/>
    </source>
</evidence>
<dbReference type="InterPro" id="IPR000571">
    <property type="entry name" value="Znf_CCCH"/>
</dbReference>
<dbReference type="SUPFAM" id="SSF57933">
    <property type="entry name" value="TAZ domain"/>
    <property type="match status" value="1"/>
</dbReference>
<evidence type="ECO:0000313" key="19">
    <source>
        <dbReference type="EnsemblMetazoa" id="XP_008202953"/>
    </source>
</evidence>
<dbReference type="EC" id="2.3.1.48" evidence="2"/>
<feature type="compositionally biased region" description="Basic and acidic residues" evidence="15">
    <location>
        <begin position="16"/>
        <end position="30"/>
    </location>
</feature>
<dbReference type="GO" id="GO:0031490">
    <property type="term" value="F:chromatin DNA binding"/>
    <property type="evidence" value="ECO:0007669"/>
    <property type="project" value="TreeGrafter"/>
</dbReference>
<evidence type="ECO:0000256" key="1">
    <source>
        <dbReference type="ARBA" id="ARBA00004123"/>
    </source>
</evidence>
<dbReference type="Gene3D" id="1.20.1020.10">
    <property type="entry name" value="TAZ domain"/>
    <property type="match status" value="1"/>
</dbReference>
<dbReference type="PANTHER" id="PTHR13808:SF1">
    <property type="entry name" value="HISTONE ACETYLTRANSFERASE"/>
    <property type="match status" value="1"/>
</dbReference>
<feature type="domain" description="KIX" evidence="18">
    <location>
        <begin position="218"/>
        <end position="298"/>
    </location>
</feature>
<evidence type="ECO:0000256" key="4">
    <source>
        <dbReference type="ARBA" id="ARBA00022723"/>
    </source>
</evidence>
<dbReference type="InterPro" id="IPR013178">
    <property type="entry name" value="Histone_AcTrfase_Rtt109/CBP"/>
</dbReference>
<evidence type="ECO:0000256" key="9">
    <source>
        <dbReference type="ARBA" id="ARBA00023163"/>
    </source>
</evidence>
<evidence type="ECO:0000259" key="16">
    <source>
        <dbReference type="PROSITE" id="PS50103"/>
    </source>
</evidence>
<dbReference type="InterPro" id="IPR003101">
    <property type="entry name" value="KIX_dom"/>
</dbReference>
<keyword evidence="9" id="KW-0804">Transcription</keyword>
<dbReference type="KEGG" id="nvi:103315501"/>
<keyword evidence="3" id="KW-0808">Transferase</keyword>
<evidence type="ECO:0000256" key="8">
    <source>
        <dbReference type="ARBA" id="ARBA00023015"/>
    </source>
</evidence>
<dbReference type="GO" id="GO:0000123">
    <property type="term" value="C:histone acetyltransferase complex"/>
    <property type="evidence" value="ECO:0007669"/>
    <property type="project" value="TreeGrafter"/>
</dbReference>
<keyword evidence="5 13" id="KW-0863">Zinc-finger</keyword>
<feature type="region of interest" description="Disordered" evidence="15">
    <location>
        <begin position="59"/>
        <end position="88"/>
    </location>
</feature>
<reference evidence="19" key="1">
    <citation type="submission" date="2021-01" db="UniProtKB">
        <authorList>
            <consortium name="EnsemblMetazoa"/>
        </authorList>
    </citation>
    <scope>IDENTIFICATION</scope>
</reference>
<feature type="coiled-coil region" evidence="14">
    <location>
        <begin position="283"/>
        <end position="310"/>
    </location>
</feature>
<dbReference type="GO" id="GO:0005667">
    <property type="term" value="C:transcription regulator complex"/>
    <property type="evidence" value="ECO:0007669"/>
    <property type="project" value="TreeGrafter"/>
</dbReference>
<dbReference type="Gene3D" id="1.10.246.20">
    <property type="entry name" value="Coactivator CBP, KIX domain"/>
    <property type="match status" value="1"/>
</dbReference>
<organism evidence="19 20">
    <name type="scientific">Nasonia vitripennis</name>
    <name type="common">Parasitic wasp</name>
    <dbReference type="NCBI Taxonomy" id="7425"/>
    <lineage>
        <taxon>Eukaryota</taxon>
        <taxon>Metazoa</taxon>
        <taxon>Ecdysozoa</taxon>
        <taxon>Arthropoda</taxon>
        <taxon>Hexapoda</taxon>
        <taxon>Insecta</taxon>
        <taxon>Pterygota</taxon>
        <taxon>Neoptera</taxon>
        <taxon>Endopterygota</taxon>
        <taxon>Hymenoptera</taxon>
        <taxon>Apocrita</taxon>
        <taxon>Proctotrupomorpha</taxon>
        <taxon>Chalcidoidea</taxon>
        <taxon>Pteromalidae</taxon>
        <taxon>Pteromalinae</taxon>
        <taxon>Nasonia</taxon>
    </lineage>
</organism>
<dbReference type="GO" id="GO:0008270">
    <property type="term" value="F:zinc ion binding"/>
    <property type="evidence" value="ECO:0007669"/>
    <property type="project" value="UniProtKB-KW"/>
</dbReference>
<evidence type="ECO:0000256" key="11">
    <source>
        <dbReference type="ARBA" id="ARBA00048017"/>
    </source>
</evidence>
<keyword evidence="8" id="KW-0805">Transcription regulation</keyword>
<evidence type="ECO:0000259" key="18">
    <source>
        <dbReference type="PROSITE" id="PS50952"/>
    </source>
</evidence>
<dbReference type="GO" id="GO:0045944">
    <property type="term" value="P:positive regulation of transcription by RNA polymerase II"/>
    <property type="evidence" value="ECO:0007669"/>
    <property type="project" value="TreeGrafter"/>
</dbReference>
<dbReference type="PROSITE" id="PS50952">
    <property type="entry name" value="KIX"/>
    <property type="match status" value="1"/>
</dbReference>
<keyword evidence="14" id="KW-0175">Coiled coil</keyword>
<dbReference type="InterPro" id="IPR035898">
    <property type="entry name" value="TAZ_dom_sf"/>
</dbReference>
<dbReference type="PROSITE" id="PS50103">
    <property type="entry name" value="ZF_C3H1"/>
    <property type="match status" value="1"/>
</dbReference>
<dbReference type="Pfam" id="PF02135">
    <property type="entry name" value="zf-TAZ"/>
    <property type="match status" value="1"/>
</dbReference>
<dbReference type="OrthoDB" id="899at2759"/>
<dbReference type="PANTHER" id="PTHR13808">
    <property type="entry name" value="CBP/P300-RELATED"/>
    <property type="match status" value="1"/>
</dbReference>
<keyword evidence="10" id="KW-0539">Nucleus</keyword>
<dbReference type="GO" id="GO:0004402">
    <property type="term" value="F:histone acetyltransferase activity"/>
    <property type="evidence" value="ECO:0007669"/>
    <property type="project" value="InterPro"/>
</dbReference>
<evidence type="ECO:0000256" key="7">
    <source>
        <dbReference type="ARBA" id="ARBA00022853"/>
    </source>
</evidence>
<feature type="domain" description="TAZ-type" evidence="17">
    <location>
        <begin position="118"/>
        <end position="204"/>
    </location>
</feature>
<evidence type="ECO:0000256" key="2">
    <source>
        <dbReference type="ARBA" id="ARBA00013184"/>
    </source>
</evidence>
<comment type="subcellular location">
    <subcellularLocation>
        <location evidence="1">Nucleus</location>
    </subcellularLocation>
</comment>
<dbReference type="GO" id="GO:0005634">
    <property type="term" value="C:nucleus"/>
    <property type="evidence" value="ECO:0007669"/>
    <property type="project" value="UniProtKB-SubCell"/>
</dbReference>
<dbReference type="RefSeq" id="XP_008202953.1">
    <property type="nucleotide sequence ID" value="XM_008204731.3"/>
</dbReference>
<feature type="zinc finger region" description="C3H1-type" evidence="13">
    <location>
        <begin position="150"/>
        <end position="182"/>
    </location>
</feature>
<keyword evidence="6 13" id="KW-0862">Zinc</keyword>
<dbReference type="SMR" id="A0A7M7H7I5"/>
<dbReference type="InParanoid" id="A0A7M7H7I5"/>
<evidence type="ECO:0000256" key="12">
    <source>
        <dbReference type="PROSITE-ProRule" id="PRU00203"/>
    </source>
</evidence>
<feature type="region of interest" description="Disordered" evidence="15">
    <location>
        <begin position="1"/>
        <end position="36"/>
    </location>
</feature>
<evidence type="ECO:0000256" key="14">
    <source>
        <dbReference type="SAM" id="Coils"/>
    </source>
</evidence>
<name>A0A7M7H7I5_NASVI</name>
<dbReference type="InterPro" id="IPR000197">
    <property type="entry name" value="Znf_TAZ"/>
</dbReference>
<dbReference type="EnsemblMetazoa" id="XM_008204731">
    <property type="protein sequence ID" value="XP_008202953"/>
    <property type="gene ID" value="LOC103315501"/>
</dbReference>
<dbReference type="PROSITE" id="PS50134">
    <property type="entry name" value="ZF_TAZ"/>
    <property type="match status" value="1"/>
</dbReference>
<feature type="compositionally biased region" description="Polar residues" evidence="15">
    <location>
        <begin position="66"/>
        <end position="77"/>
    </location>
</feature>